<evidence type="ECO:0000313" key="2">
    <source>
        <dbReference type="Proteomes" id="UP000030652"/>
    </source>
</evidence>
<accession>A0A0B0EIS3</accession>
<gene>
    <name evidence="1" type="ORF">SCABRO_01774</name>
</gene>
<name>A0A0B0EIS3_9BACT</name>
<organism evidence="1 2">
    <name type="scientific">Candidatus Scalindua brodae</name>
    <dbReference type="NCBI Taxonomy" id="237368"/>
    <lineage>
        <taxon>Bacteria</taxon>
        <taxon>Pseudomonadati</taxon>
        <taxon>Planctomycetota</taxon>
        <taxon>Candidatus Brocadiia</taxon>
        <taxon>Candidatus Brocadiales</taxon>
        <taxon>Candidatus Scalinduaceae</taxon>
        <taxon>Candidatus Scalindua</taxon>
    </lineage>
</organism>
<evidence type="ECO:0000313" key="1">
    <source>
        <dbReference type="EMBL" id="KHE92479.1"/>
    </source>
</evidence>
<dbReference type="AlphaFoldDB" id="A0A0B0EIS3"/>
<protein>
    <submittedName>
        <fullName evidence="1">Uncharacterized protein</fullName>
    </submittedName>
</protein>
<dbReference type="Proteomes" id="UP000030652">
    <property type="component" value="Unassembled WGS sequence"/>
</dbReference>
<dbReference type="EMBL" id="JRYO01000126">
    <property type="protein sequence ID" value="KHE92479.1"/>
    <property type="molecule type" value="Genomic_DNA"/>
</dbReference>
<proteinExistence type="predicted"/>
<sequence>MFSIEGLSGIVTLKTGENVSFERVNEYIPVRSGQKASFRIVKLTKDGKILHLAFKKGK</sequence>
<comment type="caution">
    <text evidence="1">The sequence shown here is derived from an EMBL/GenBank/DDBJ whole genome shotgun (WGS) entry which is preliminary data.</text>
</comment>
<reference evidence="1 2" key="1">
    <citation type="submission" date="2014-10" db="EMBL/GenBank/DDBJ databases">
        <title>Draft genome of anammox bacterium scalindua brodae, obtained using differential coverage binning of sequence data from two enrichment reactors.</title>
        <authorList>
            <person name="Speth D.R."/>
            <person name="Russ L."/>
            <person name="Kartal B."/>
            <person name="Op den Camp H.J."/>
            <person name="Dutilh B.E."/>
            <person name="Jetten M.S."/>
        </authorList>
    </citation>
    <scope>NUCLEOTIDE SEQUENCE [LARGE SCALE GENOMIC DNA]</scope>
    <source>
        <strain evidence="1">RU1</strain>
    </source>
</reference>